<proteinExistence type="predicted"/>
<dbReference type="Proteomes" id="UP000033202">
    <property type="component" value="Unassembled WGS sequence"/>
</dbReference>
<reference evidence="2 3" key="1">
    <citation type="submission" date="2015-04" db="EMBL/GenBank/DDBJ databases">
        <title>Whole genome shotgun sequence of Sphingomonas changbaiensis NBRC 104936.</title>
        <authorList>
            <person name="Katano-Makiyama Y."/>
            <person name="Hosoyama A."/>
            <person name="Hashimoto M."/>
            <person name="Noguchi M."/>
            <person name="Tsuchikane K."/>
            <person name="Ohji S."/>
            <person name="Yamazoe A."/>
            <person name="Ichikawa N."/>
            <person name="Kimura A."/>
            <person name="Fujita N."/>
        </authorList>
    </citation>
    <scope>NUCLEOTIDE SEQUENCE [LARGE SCALE GENOMIC DNA]</scope>
    <source>
        <strain evidence="2 3">NBRC 104936</strain>
    </source>
</reference>
<organism evidence="2 3">
    <name type="scientific">Sphingomonas changbaiensis NBRC 104936</name>
    <dbReference type="NCBI Taxonomy" id="1219043"/>
    <lineage>
        <taxon>Bacteria</taxon>
        <taxon>Pseudomonadati</taxon>
        <taxon>Pseudomonadota</taxon>
        <taxon>Alphaproteobacteria</taxon>
        <taxon>Sphingomonadales</taxon>
        <taxon>Sphingomonadaceae</taxon>
        <taxon>Sphingomonas</taxon>
    </lineage>
</organism>
<comment type="caution">
    <text evidence="2">The sequence shown here is derived from an EMBL/GenBank/DDBJ whole genome shotgun (WGS) entry which is preliminary data.</text>
</comment>
<dbReference type="AlphaFoldDB" id="A0A0E9MSV0"/>
<evidence type="ECO:0000313" key="2">
    <source>
        <dbReference type="EMBL" id="GAO40491.1"/>
    </source>
</evidence>
<dbReference type="EMBL" id="BBWU01000048">
    <property type="protein sequence ID" value="GAO40491.1"/>
    <property type="molecule type" value="Genomic_DNA"/>
</dbReference>
<evidence type="ECO:0000313" key="3">
    <source>
        <dbReference type="Proteomes" id="UP000033202"/>
    </source>
</evidence>
<feature type="region of interest" description="Disordered" evidence="1">
    <location>
        <begin position="1"/>
        <end position="24"/>
    </location>
</feature>
<name>A0A0E9MSV0_9SPHN</name>
<gene>
    <name evidence="2" type="ORF">SCH01S_48_01530</name>
</gene>
<accession>A0A0E9MSV0</accession>
<evidence type="ECO:0000256" key="1">
    <source>
        <dbReference type="SAM" id="MobiDB-lite"/>
    </source>
</evidence>
<protein>
    <submittedName>
        <fullName evidence="2">Uncharacterized protein</fullName>
    </submittedName>
</protein>
<sequence>MSVIAAATPVWAASEDRPRPATAPAGTVETRYCMWMAATTGTLIEHVQCWTRDHWARQGVDVDKDWPKEGVRTEG</sequence>
<keyword evidence="3" id="KW-1185">Reference proteome</keyword>